<dbReference type="PANTHER" id="PTHR10404">
    <property type="entry name" value="N-ACETYLATED-ALPHA-LINKED ACIDIC DIPEPTIDASE"/>
    <property type="match status" value="1"/>
</dbReference>
<evidence type="ECO:0000259" key="5">
    <source>
        <dbReference type="Pfam" id="PF04253"/>
    </source>
</evidence>
<dbReference type="Pfam" id="PF04253">
    <property type="entry name" value="TFR_dimer"/>
    <property type="match status" value="1"/>
</dbReference>
<feature type="region of interest" description="Disordered" evidence="2">
    <location>
        <begin position="89"/>
        <end position="110"/>
    </location>
</feature>
<dbReference type="CDD" id="cd02121">
    <property type="entry name" value="PA_GCPII_like"/>
    <property type="match status" value="1"/>
</dbReference>
<feature type="domain" description="PA" evidence="4">
    <location>
        <begin position="261"/>
        <end position="334"/>
    </location>
</feature>
<dbReference type="AlphaFoldDB" id="A0AAF1BL77"/>
<evidence type="ECO:0000256" key="1">
    <source>
        <dbReference type="ARBA" id="ARBA00005634"/>
    </source>
</evidence>
<dbReference type="InterPro" id="IPR046450">
    <property type="entry name" value="PA_dom_sf"/>
</dbReference>
<dbReference type="InterPro" id="IPR007484">
    <property type="entry name" value="Peptidase_M28"/>
</dbReference>
<dbReference type="InterPro" id="IPR039373">
    <property type="entry name" value="Peptidase_M28B"/>
</dbReference>
<dbReference type="SUPFAM" id="SSF52025">
    <property type="entry name" value="PA domain"/>
    <property type="match status" value="1"/>
</dbReference>
<dbReference type="FunFam" id="3.40.630.10:FF:000101">
    <property type="entry name" value="N-acetylated alpha-linked acidic dipeptidase like 1"/>
    <property type="match status" value="1"/>
</dbReference>
<comment type="similarity">
    <text evidence="1">Belongs to the peptidase M28 family. M28B subfamily.</text>
</comment>
<evidence type="ECO:0000256" key="3">
    <source>
        <dbReference type="SAM" id="Phobius"/>
    </source>
</evidence>
<dbReference type="InterPro" id="IPR003137">
    <property type="entry name" value="PA_domain"/>
</dbReference>
<feature type="region of interest" description="Disordered" evidence="2">
    <location>
        <begin position="1"/>
        <end position="24"/>
    </location>
</feature>
<keyword evidence="7" id="KW-0121">Carboxypeptidase</keyword>
<keyword evidence="3" id="KW-0812">Transmembrane</keyword>
<protein>
    <submittedName>
        <fullName evidence="7">Glutamate carboxypeptidase</fullName>
    </submittedName>
</protein>
<dbReference type="Gene3D" id="3.40.50.1980">
    <property type="entry name" value="Nitrogenase molybdenum iron protein domain"/>
    <property type="match status" value="1"/>
</dbReference>
<dbReference type="Gene3D" id="3.40.630.10">
    <property type="entry name" value="Zn peptidases"/>
    <property type="match status" value="1"/>
</dbReference>
<sequence>MVAEKREYAPLPSSDDTLPQPVASGTRRRKVGALQIALFTVLGLLVIPRLASVLNSATSTTEVEAVDPVVEAYWTGVATQGYAAAVKGKHGDHDHKHKHPHHPDHKHPHKWVSPHRAEKIYLDVPSNTSAAAASRRYTANAHPAGTGWDLITALQVKNDWEAALGLRQSGTDEHIYEAGSHESQSRIRGEGALKKLGVWIDTYYPVLNTPVSSSVTLLTDPPVHAKLREEYLPGDPDSRLRDEVPVFHGFSVSGNVQGQYIYAGYGTKYDFELLQSKGIDFTGKIALVKYGRVFRGLKVKAAQEAGAIGTLIFTDPGDDGEVTEANGYEQYPAGPARVPSSVQRGSVQFLSKYPGDPTTPGEPAYKNATRIEGGNFPDIPSLPLSYEDAIPLLKALKGKGIPASDLDASFDGGLGYKGVEYFTGPSDVEVHLVNEVNTRVTPVWNTLAIVPGHITDEVVIVGNHRDAWVLGGADPNSGTASQYELVRGLGELIKKGWKPLRSIILASWDAEEYGLVGSTEWAEDFGDWLQGHAAAYLNLDSSSSGQNLRASASPSLALLLRGAAQEIEKTTQPGVSLWDARAAGGDWDEFNAALHPSLAPAKAESVAAGGSGVNPLGSGSDYTAFLQRYGIASTDFSFSGGPKDPVYHYHSIYDSHHWVSHFGDPGFHKHTEAAKIIGLITLRLADSVILPFNTTQYARDLAYYLTKIEDLKHGAGYDSLDLVPLGDAIKDLAAASAGLDAERAELIDKLRAALPERPPRSYGQRLAHAFGLAPCPHAEAAELAKMVVFDDKRPDAAPAAAKPSPHLPNWKEIAKTLKAIRKVNVKLRDFESGFIAEQGIKDREWYRHKGVAPGKWLGYGSTTFPALTEAITIEKNPELAQNDANELVELIGGIAKGIRA</sequence>
<dbReference type="EMBL" id="CP086719">
    <property type="protein sequence ID" value="WOO84777.1"/>
    <property type="molecule type" value="Genomic_DNA"/>
</dbReference>
<evidence type="ECO:0000259" key="6">
    <source>
        <dbReference type="Pfam" id="PF04389"/>
    </source>
</evidence>
<evidence type="ECO:0000313" key="7">
    <source>
        <dbReference type="EMBL" id="WOO84777.1"/>
    </source>
</evidence>
<accession>A0AAF1BL77</accession>
<name>A0AAF1BL77_9TREE</name>
<dbReference type="Gene3D" id="1.20.930.40">
    <property type="entry name" value="Transferrin receptor-like, dimerisation domain"/>
    <property type="match status" value="1"/>
</dbReference>
<keyword evidence="7" id="KW-0645">Protease</keyword>
<dbReference type="SUPFAM" id="SSF47672">
    <property type="entry name" value="Transferrin receptor-like dimerisation domain"/>
    <property type="match status" value="1"/>
</dbReference>
<keyword evidence="3" id="KW-0472">Membrane</keyword>
<dbReference type="GO" id="GO:0004180">
    <property type="term" value="F:carboxypeptidase activity"/>
    <property type="evidence" value="ECO:0007669"/>
    <property type="project" value="UniProtKB-KW"/>
</dbReference>
<feature type="transmembrane region" description="Helical" evidence="3">
    <location>
        <begin position="31"/>
        <end position="51"/>
    </location>
</feature>
<dbReference type="Gene3D" id="3.50.30.30">
    <property type="match status" value="1"/>
</dbReference>
<dbReference type="SUPFAM" id="SSF53187">
    <property type="entry name" value="Zn-dependent exopeptidases"/>
    <property type="match status" value="1"/>
</dbReference>
<feature type="compositionally biased region" description="Basic residues" evidence="2">
    <location>
        <begin position="95"/>
        <end position="110"/>
    </location>
</feature>
<dbReference type="Proteomes" id="UP000827549">
    <property type="component" value="Chromosome 6"/>
</dbReference>
<dbReference type="Pfam" id="PF02225">
    <property type="entry name" value="PA"/>
    <property type="match status" value="1"/>
</dbReference>
<feature type="domain" description="Transferrin receptor-like dimerisation" evidence="5">
    <location>
        <begin position="810"/>
        <end position="896"/>
    </location>
</feature>
<dbReference type="GeneID" id="87811455"/>
<evidence type="ECO:0000256" key="2">
    <source>
        <dbReference type="SAM" id="MobiDB-lite"/>
    </source>
</evidence>
<proteinExistence type="inferred from homology"/>
<organism evidence="7 8">
    <name type="scientific">Vanrija pseudolonga</name>
    <dbReference type="NCBI Taxonomy" id="143232"/>
    <lineage>
        <taxon>Eukaryota</taxon>
        <taxon>Fungi</taxon>
        <taxon>Dikarya</taxon>
        <taxon>Basidiomycota</taxon>
        <taxon>Agaricomycotina</taxon>
        <taxon>Tremellomycetes</taxon>
        <taxon>Trichosporonales</taxon>
        <taxon>Trichosporonaceae</taxon>
        <taxon>Vanrija</taxon>
    </lineage>
</organism>
<dbReference type="CDD" id="cd08022">
    <property type="entry name" value="M28_PSMA_like"/>
    <property type="match status" value="1"/>
</dbReference>
<reference evidence="7" key="1">
    <citation type="submission" date="2023-10" db="EMBL/GenBank/DDBJ databases">
        <authorList>
            <person name="Noh H."/>
        </authorList>
    </citation>
    <scope>NUCLEOTIDE SEQUENCE</scope>
    <source>
        <strain evidence="7">DUCC4014</strain>
    </source>
</reference>
<dbReference type="Pfam" id="PF04389">
    <property type="entry name" value="Peptidase_M28"/>
    <property type="match status" value="1"/>
</dbReference>
<dbReference type="FunFam" id="3.50.30.30:FF:000008">
    <property type="entry name" value="Glutamate carboxypeptidase 2"/>
    <property type="match status" value="1"/>
</dbReference>
<dbReference type="RefSeq" id="XP_062630803.1">
    <property type="nucleotide sequence ID" value="XM_062774819.1"/>
</dbReference>
<evidence type="ECO:0000259" key="4">
    <source>
        <dbReference type="Pfam" id="PF02225"/>
    </source>
</evidence>
<keyword evidence="7" id="KW-0378">Hydrolase</keyword>
<feature type="domain" description="Peptidase M28" evidence="6">
    <location>
        <begin position="445"/>
        <end position="655"/>
    </location>
</feature>
<dbReference type="PANTHER" id="PTHR10404:SF46">
    <property type="entry name" value="VACUOLAR PROTEIN SORTING-ASSOCIATED PROTEIN 70"/>
    <property type="match status" value="1"/>
</dbReference>
<gene>
    <name evidence="7" type="primary">ARB_02390</name>
    <name evidence="7" type="ORF">LOC62_06G008288</name>
</gene>
<keyword evidence="8" id="KW-1185">Reference proteome</keyword>
<evidence type="ECO:0000313" key="8">
    <source>
        <dbReference type="Proteomes" id="UP000827549"/>
    </source>
</evidence>
<dbReference type="InterPro" id="IPR007365">
    <property type="entry name" value="TFR-like_dimer_dom"/>
</dbReference>
<dbReference type="InterPro" id="IPR036757">
    <property type="entry name" value="TFR-like_dimer_dom_sf"/>
</dbReference>
<keyword evidence="3" id="KW-1133">Transmembrane helix</keyword>